<sequence length="433" mass="49026">MVEPCSTRLLPPSPLSSIWAPMPFAASIHRGICEHKLETLSLDFPHGLDAGSRRSSIPWLPHDDSTLSIPIVPPFCFVPCPRIEPALRPLVTTAVFLLFALRFWLEYRFATIGGWNFEISAVFLASGRRSLNSSLGIMTGRKVEVLEGELGQLKMDFEEKISDFQNQFSTIHEKIDERFAALEDLMKKMMEDKQKPATSETTGGHGRGGNPNPSRGRENPEVEDLEGDDGMPPLESLSRKEMRRREEFHHRGAGFEWRRGEYDEGFSVPKDLNSLRIVECISGTSDRSKHFRGRMAIYMLGILFEKKVFDGMGILKSLGSVKLKDKDTDFFTLYIYLVLSENWILSYDLGDERSDILSMWTKFLRNCSGNISSTDWRLYASKVRKSPQQGFLPSTEHSVKSYQGFFFPFIIYFGVATLPESVNVAILIRAGIG</sequence>
<reference evidence="2 3" key="1">
    <citation type="journal article" date="2024" name="Plant Biotechnol. J.">
        <title>Dendrobium thyrsiflorum genome and its molecular insights into genes involved in important horticultural traits.</title>
        <authorList>
            <person name="Chen B."/>
            <person name="Wang J.Y."/>
            <person name="Zheng P.J."/>
            <person name="Li K.L."/>
            <person name="Liang Y.M."/>
            <person name="Chen X.F."/>
            <person name="Zhang C."/>
            <person name="Zhao X."/>
            <person name="He X."/>
            <person name="Zhang G.Q."/>
            <person name="Liu Z.J."/>
            <person name="Xu Q."/>
        </authorList>
    </citation>
    <scope>NUCLEOTIDE SEQUENCE [LARGE SCALE GENOMIC DNA]</scope>
    <source>
        <strain evidence="2">GZMU011</strain>
    </source>
</reference>
<organism evidence="2 3">
    <name type="scientific">Dendrobium thyrsiflorum</name>
    <name type="common">Pinecone-like raceme dendrobium</name>
    <name type="synonym">Orchid</name>
    <dbReference type="NCBI Taxonomy" id="117978"/>
    <lineage>
        <taxon>Eukaryota</taxon>
        <taxon>Viridiplantae</taxon>
        <taxon>Streptophyta</taxon>
        <taxon>Embryophyta</taxon>
        <taxon>Tracheophyta</taxon>
        <taxon>Spermatophyta</taxon>
        <taxon>Magnoliopsida</taxon>
        <taxon>Liliopsida</taxon>
        <taxon>Asparagales</taxon>
        <taxon>Orchidaceae</taxon>
        <taxon>Epidendroideae</taxon>
        <taxon>Malaxideae</taxon>
        <taxon>Dendrobiinae</taxon>
        <taxon>Dendrobium</taxon>
    </lineage>
</organism>
<dbReference type="EMBL" id="JANQDX010000008">
    <property type="protein sequence ID" value="KAL0919994.1"/>
    <property type="molecule type" value="Genomic_DNA"/>
</dbReference>
<dbReference type="PANTHER" id="PTHR37212">
    <property type="entry name" value="ACTIN PROTEIN 2/3 COMPLEX SUBUNIT-LIKE PROTEIN"/>
    <property type="match status" value="1"/>
</dbReference>
<evidence type="ECO:0000256" key="1">
    <source>
        <dbReference type="SAM" id="MobiDB-lite"/>
    </source>
</evidence>
<protein>
    <submittedName>
        <fullName evidence="2">Uncharacterized protein</fullName>
    </submittedName>
</protein>
<dbReference type="AlphaFoldDB" id="A0ABD0V4P3"/>
<keyword evidence="3" id="KW-1185">Reference proteome</keyword>
<dbReference type="Proteomes" id="UP001552299">
    <property type="component" value="Unassembled WGS sequence"/>
</dbReference>
<evidence type="ECO:0000313" key="2">
    <source>
        <dbReference type="EMBL" id="KAL0919994.1"/>
    </source>
</evidence>
<comment type="caution">
    <text evidence="2">The sequence shown here is derived from an EMBL/GenBank/DDBJ whole genome shotgun (WGS) entry which is preliminary data.</text>
</comment>
<proteinExistence type="predicted"/>
<dbReference type="PANTHER" id="PTHR37212:SF2">
    <property type="entry name" value="ACTIN PROTEIN 2_3 COMPLEX SUBUNIT-LIKE PROTEIN"/>
    <property type="match status" value="1"/>
</dbReference>
<name>A0ABD0V4P3_DENTH</name>
<evidence type="ECO:0000313" key="3">
    <source>
        <dbReference type="Proteomes" id="UP001552299"/>
    </source>
</evidence>
<accession>A0ABD0V4P3</accession>
<gene>
    <name evidence="2" type="ORF">M5K25_009090</name>
</gene>
<feature type="region of interest" description="Disordered" evidence="1">
    <location>
        <begin position="191"/>
        <end position="245"/>
    </location>
</feature>